<evidence type="ECO:0000313" key="2">
    <source>
        <dbReference type="EMBL" id="GEL45162.1"/>
    </source>
</evidence>
<evidence type="ECO:0000256" key="1">
    <source>
        <dbReference type="SAM" id="Phobius"/>
    </source>
</evidence>
<keyword evidence="4" id="KW-1185">Reference proteome</keyword>
<proteinExistence type="predicted"/>
<protein>
    <submittedName>
        <fullName evidence="2">Uncharacterized protein</fullName>
    </submittedName>
</protein>
<keyword evidence="1" id="KW-1133">Transmembrane helix</keyword>
<gene>
    <name evidence="2" type="ORF">CHO01_02780</name>
    <name evidence="3" type="ORF">HNR08_002779</name>
</gene>
<keyword evidence="1" id="KW-0472">Membrane</keyword>
<dbReference type="Proteomes" id="UP000321723">
    <property type="component" value="Unassembled WGS sequence"/>
</dbReference>
<feature type="transmembrane region" description="Helical" evidence="1">
    <location>
        <begin position="142"/>
        <end position="165"/>
    </location>
</feature>
<dbReference type="EMBL" id="JACHDN010000001">
    <property type="protein sequence ID" value="MBB5474043.1"/>
    <property type="molecule type" value="Genomic_DNA"/>
</dbReference>
<sequence>MQRFALGVAALPRAWVAVLLLVAALDLAVVGAAGAGGPAARTGALAPLVAALDGDVLVRDGVLVAAPEVRTADGHALVIDPAAATATADPGPGTRSALVLAGDGLALVDRDARWTVPYSGSLDAADLQGLLAGWEQAQRGPALMFATLTGVLATVLGTAVLGMAVRMTSRAAGWGGPRRRLGRLASLHGMGLREAVTWWSASLATAGTASATVRLVSGGDGPPTALALAATFAIATIGTGLLAVAAQEPSTVPAAPALAP</sequence>
<dbReference type="RefSeq" id="WP_146832378.1">
    <property type="nucleotide sequence ID" value="NZ_BJVQ01000002.1"/>
</dbReference>
<evidence type="ECO:0000313" key="3">
    <source>
        <dbReference type="EMBL" id="MBB5474043.1"/>
    </source>
</evidence>
<dbReference type="Proteomes" id="UP000564629">
    <property type="component" value="Unassembled WGS sequence"/>
</dbReference>
<comment type="caution">
    <text evidence="2">The sequence shown here is derived from an EMBL/GenBank/DDBJ whole genome shotgun (WGS) entry which is preliminary data.</text>
</comment>
<dbReference type="EMBL" id="BJVQ01000002">
    <property type="protein sequence ID" value="GEL45162.1"/>
    <property type="molecule type" value="Genomic_DNA"/>
</dbReference>
<evidence type="ECO:0000313" key="4">
    <source>
        <dbReference type="Proteomes" id="UP000321723"/>
    </source>
</evidence>
<keyword evidence="1" id="KW-0812">Transmembrane</keyword>
<organism evidence="2 4">
    <name type="scientific">Cellulomonas hominis</name>
    <dbReference type="NCBI Taxonomy" id="156981"/>
    <lineage>
        <taxon>Bacteria</taxon>
        <taxon>Bacillati</taxon>
        <taxon>Actinomycetota</taxon>
        <taxon>Actinomycetes</taxon>
        <taxon>Micrococcales</taxon>
        <taxon>Cellulomonadaceae</taxon>
        <taxon>Cellulomonas</taxon>
    </lineage>
</organism>
<accession>A0A511F7A9</accession>
<dbReference type="AlphaFoldDB" id="A0A511F7A9"/>
<evidence type="ECO:0000313" key="5">
    <source>
        <dbReference type="Proteomes" id="UP000564629"/>
    </source>
</evidence>
<reference evidence="3 5" key="2">
    <citation type="submission" date="2020-08" db="EMBL/GenBank/DDBJ databases">
        <title>Sequencing the genomes of 1000 actinobacteria strains.</title>
        <authorList>
            <person name="Klenk H.-P."/>
        </authorList>
    </citation>
    <scope>NUCLEOTIDE SEQUENCE [LARGE SCALE GENOMIC DNA]</scope>
    <source>
        <strain evidence="3 5">DSM 9581</strain>
    </source>
</reference>
<reference evidence="2 4" key="1">
    <citation type="submission" date="2019-07" db="EMBL/GenBank/DDBJ databases">
        <title>Whole genome shotgun sequence of Cellulomonas hominis NBRC 16055.</title>
        <authorList>
            <person name="Hosoyama A."/>
            <person name="Uohara A."/>
            <person name="Ohji S."/>
            <person name="Ichikawa N."/>
        </authorList>
    </citation>
    <scope>NUCLEOTIDE SEQUENCE [LARGE SCALE GENOMIC DNA]</scope>
    <source>
        <strain evidence="2 4">NBRC 16055</strain>
    </source>
</reference>
<name>A0A511F7A9_9CELL</name>